<dbReference type="GO" id="GO:1990841">
    <property type="term" value="F:promoter-specific chromatin binding"/>
    <property type="evidence" value="ECO:0007669"/>
    <property type="project" value="TreeGrafter"/>
</dbReference>
<comment type="subcellular location">
    <subcellularLocation>
        <location evidence="1">Nucleus</location>
    </subcellularLocation>
</comment>
<keyword evidence="4" id="KW-0539">Nucleus</keyword>
<gene>
    <name evidence="6" type="ORF">OSTQU699_LOCUS10689</name>
</gene>
<comment type="caution">
    <text evidence="6">The sequence shown here is derived from an EMBL/GenBank/DDBJ whole genome shotgun (WGS) entry which is preliminary data.</text>
</comment>
<keyword evidence="7" id="KW-1185">Reference proteome</keyword>
<evidence type="ECO:0000256" key="4">
    <source>
        <dbReference type="ARBA" id="ARBA00023242"/>
    </source>
</evidence>
<accession>A0A8S1JFQ7</accession>
<dbReference type="OrthoDB" id="154356at2759"/>
<keyword evidence="3" id="KW-0804">Transcription</keyword>
<evidence type="ECO:0000256" key="3">
    <source>
        <dbReference type="ARBA" id="ARBA00023163"/>
    </source>
</evidence>
<organism evidence="6 7">
    <name type="scientific">Ostreobium quekettii</name>
    <dbReference type="NCBI Taxonomy" id="121088"/>
    <lineage>
        <taxon>Eukaryota</taxon>
        <taxon>Viridiplantae</taxon>
        <taxon>Chlorophyta</taxon>
        <taxon>core chlorophytes</taxon>
        <taxon>Ulvophyceae</taxon>
        <taxon>TCBD clade</taxon>
        <taxon>Bryopsidales</taxon>
        <taxon>Ostreobineae</taxon>
        <taxon>Ostreobiaceae</taxon>
        <taxon>Ostreobium</taxon>
    </lineage>
</organism>
<name>A0A8S1JFQ7_9CHLO</name>
<sequence length="130" mass="14585">MEESAGELAELVRSLEDFEPTIPEELVRHIGRRYGCDFEDPNLAKLVALAAQQSVWSTLEETQQLCRVRKGLPMSRLKELGHNPRDKRPVLLTEDVVKALKERGVTVPYMPYQLDDKATTAAPPAGNKKS</sequence>
<evidence type="ECO:0000313" key="7">
    <source>
        <dbReference type="Proteomes" id="UP000708148"/>
    </source>
</evidence>
<dbReference type="PANTHER" id="PTHR21242:SF0">
    <property type="entry name" value="TRANSCRIPTION INITIATION FACTOR TFIID SUBUNIT 10"/>
    <property type="match status" value="1"/>
</dbReference>
<evidence type="ECO:0000256" key="2">
    <source>
        <dbReference type="ARBA" id="ARBA00023015"/>
    </source>
</evidence>
<dbReference type="CDD" id="cd07982">
    <property type="entry name" value="HFD_TAF10"/>
    <property type="match status" value="1"/>
</dbReference>
<reference evidence="6" key="1">
    <citation type="submission" date="2020-12" db="EMBL/GenBank/DDBJ databases">
        <authorList>
            <person name="Iha C."/>
        </authorList>
    </citation>
    <scope>NUCLEOTIDE SEQUENCE</scope>
</reference>
<dbReference type="InterPro" id="IPR003923">
    <property type="entry name" value="TAF10"/>
</dbReference>
<dbReference type="PANTHER" id="PTHR21242">
    <property type="entry name" value="TRANSCRIPTION INITIATION FACTOR TFIID SUBUNIT 10"/>
    <property type="match status" value="1"/>
</dbReference>
<evidence type="ECO:0000256" key="1">
    <source>
        <dbReference type="ARBA" id="ARBA00004123"/>
    </source>
</evidence>
<protein>
    <submittedName>
        <fullName evidence="6">Uncharacterized protein</fullName>
    </submittedName>
</protein>
<dbReference type="Proteomes" id="UP000708148">
    <property type="component" value="Unassembled WGS sequence"/>
</dbReference>
<evidence type="ECO:0000256" key="5">
    <source>
        <dbReference type="ARBA" id="ARBA00025730"/>
    </source>
</evidence>
<dbReference type="AlphaFoldDB" id="A0A8S1JFQ7"/>
<dbReference type="GO" id="GO:0006367">
    <property type="term" value="P:transcription initiation at RNA polymerase II promoter"/>
    <property type="evidence" value="ECO:0007669"/>
    <property type="project" value="TreeGrafter"/>
</dbReference>
<dbReference type="GO" id="GO:0016251">
    <property type="term" value="F:RNA polymerase II general transcription initiation factor activity"/>
    <property type="evidence" value="ECO:0007669"/>
    <property type="project" value="TreeGrafter"/>
</dbReference>
<dbReference type="PRINTS" id="PR01443">
    <property type="entry name" value="TFIID30KDSUB"/>
</dbReference>
<dbReference type="GO" id="GO:0000124">
    <property type="term" value="C:SAGA complex"/>
    <property type="evidence" value="ECO:0007669"/>
    <property type="project" value="TreeGrafter"/>
</dbReference>
<proteinExistence type="inferred from homology"/>
<evidence type="ECO:0000313" key="6">
    <source>
        <dbReference type="EMBL" id="CAD7705334.1"/>
    </source>
</evidence>
<dbReference type="EMBL" id="CAJHUC010003095">
    <property type="protein sequence ID" value="CAD7705334.1"/>
    <property type="molecule type" value="Genomic_DNA"/>
</dbReference>
<dbReference type="GO" id="GO:0005669">
    <property type="term" value="C:transcription factor TFIID complex"/>
    <property type="evidence" value="ECO:0007669"/>
    <property type="project" value="TreeGrafter"/>
</dbReference>
<keyword evidence="2" id="KW-0805">Transcription regulation</keyword>
<comment type="similarity">
    <text evidence="5">Belongs to the TAF10 family.</text>
</comment>
<dbReference type="Pfam" id="PF03540">
    <property type="entry name" value="TAF10"/>
    <property type="match status" value="1"/>
</dbReference>